<sequence length="142" mass="15358">MPQEARTTTTDLEREEQVQYHEFIAQVSQDPSITDNEHAEAAITATLQVLGRRLAGGEPSDLAAQLPVGFKDLLAEHTGAAEAFDVDEFLRRIAQREGRGCGPEQAREHARAVMGTIAGSISAGEVNNLRSQLPAGYAFLLD</sequence>
<dbReference type="InterPro" id="IPR038282">
    <property type="entry name" value="DUF2267_sf"/>
</dbReference>
<evidence type="ECO:0000313" key="2">
    <source>
        <dbReference type="Proteomes" id="UP000806528"/>
    </source>
</evidence>
<gene>
    <name evidence="1" type="ORF">IDM40_00325</name>
</gene>
<accession>A0ABR9NZY8</accession>
<comment type="caution">
    <text evidence="1">The sequence shown here is derived from an EMBL/GenBank/DDBJ whole genome shotgun (WGS) entry which is preliminary data.</text>
</comment>
<dbReference type="Pfam" id="PF10025">
    <property type="entry name" value="DUF2267"/>
    <property type="match status" value="1"/>
</dbReference>
<name>A0ABR9NZY8_9ACTN</name>
<keyword evidence="2" id="KW-1185">Reference proteome</keyword>
<evidence type="ECO:0000313" key="1">
    <source>
        <dbReference type="EMBL" id="MBE2997151.1"/>
    </source>
</evidence>
<proteinExistence type="predicted"/>
<dbReference type="Proteomes" id="UP000806528">
    <property type="component" value="Unassembled WGS sequence"/>
</dbReference>
<dbReference type="EMBL" id="JADBGI010000001">
    <property type="protein sequence ID" value="MBE2997151.1"/>
    <property type="molecule type" value="Genomic_DNA"/>
</dbReference>
<dbReference type="InterPro" id="IPR018727">
    <property type="entry name" value="DUF2267"/>
</dbReference>
<organism evidence="1 2">
    <name type="scientific">Nocardiopsis coralli</name>
    <dbReference type="NCBI Taxonomy" id="2772213"/>
    <lineage>
        <taxon>Bacteria</taxon>
        <taxon>Bacillati</taxon>
        <taxon>Actinomycetota</taxon>
        <taxon>Actinomycetes</taxon>
        <taxon>Streptosporangiales</taxon>
        <taxon>Nocardiopsidaceae</taxon>
        <taxon>Nocardiopsis</taxon>
    </lineage>
</organism>
<protein>
    <submittedName>
        <fullName evidence="1">DUF2267 domain-containing protein</fullName>
    </submittedName>
</protein>
<dbReference type="Gene3D" id="1.10.490.110">
    <property type="entry name" value="Uncharacterized conserved protein DUF2267"/>
    <property type="match status" value="1"/>
</dbReference>
<reference evidence="1 2" key="1">
    <citation type="submission" date="2020-09" db="EMBL/GenBank/DDBJ databases">
        <title>Diversity and distribution of actinomycetes associated with coral in the coast of Hainan.</title>
        <authorList>
            <person name="Li F."/>
        </authorList>
    </citation>
    <scope>NUCLEOTIDE SEQUENCE [LARGE SCALE GENOMIC DNA]</scope>
    <source>
        <strain evidence="1 2">HNM0947</strain>
    </source>
</reference>